<dbReference type="AlphaFoldDB" id="A0A0E9QWW1"/>
<reference evidence="1" key="2">
    <citation type="journal article" date="2015" name="Fish Shellfish Immunol.">
        <title>Early steps in the European eel (Anguilla anguilla)-Vibrio vulnificus interaction in the gills: Role of the RtxA13 toxin.</title>
        <authorList>
            <person name="Callol A."/>
            <person name="Pajuelo D."/>
            <person name="Ebbesson L."/>
            <person name="Teles M."/>
            <person name="MacKenzie S."/>
            <person name="Amaro C."/>
        </authorList>
    </citation>
    <scope>NUCLEOTIDE SEQUENCE</scope>
</reference>
<proteinExistence type="predicted"/>
<name>A0A0E9QWW1_ANGAN</name>
<evidence type="ECO:0000313" key="1">
    <source>
        <dbReference type="EMBL" id="JAH21314.1"/>
    </source>
</evidence>
<reference evidence="1" key="1">
    <citation type="submission" date="2014-11" db="EMBL/GenBank/DDBJ databases">
        <authorList>
            <person name="Amaro Gonzalez C."/>
        </authorList>
    </citation>
    <scope>NUCLEOTIDE SEQUENCE</scope>
</reference>
<organism evidence="1">
    <name type="scientific">Anguilla anguilla</name>
    <name type="common">European freshwater eel</name>
    <name type="synonym">Muraena anguilla</name>
    <dbReference type="NCBI Taxonomy" id="7936"/>
    <lineage>
        <taxon>Eukaryota</taxon>
        <taxon>Metazoa</taxon>
        <taxon>Chordata</taxon>
        <taxon>Craniata</taxon>
        <taxon>Vertebrata</taxon>
        <taxon>Euteleostomi</taxon>
        <taxon>Actinopterygii</taxon>
        <taxon>Neopterygii</taxon>
        <taxon>Teleostei</taxon>
        <taxon>Anguilliformes</taxon>
        <taxon>Anguillidae</taxon>
        <taxon>Anguilla</taxon>
    </lineage>
</organism>
<accession>A0A0E9QWW1</accession>
<dbReference type="EMBL" id="GBXM01087263">
    <property type="protein sequence ID" value="JAH21314.1"/>
    <property type="molecule type" value="Transcribed_RNA"/>
</dbReference>
<protein>
    <submittedName>
        <fullName evidence="1">Uncharacterized protein</fullName>
    </submittedName>
</protein>
<sequence>MYTESTIMFFLGTSKYLFQAKKV</sequence>